<evidence type="ECO:0000313" key="8">
    <source>
        <dbReference type="Proteomes" id="UP000000321"/>
    </source>
</evidence>
<dbReference type="InterPro" id="IPR001123">
    <property type="entry name" value="LeuE-type"/>
</dbReference>
<accession>Q1YNP7</accession>
<feature type="transmembrane region" description="Helical" evidence="6">
    <location>
        <begin position="6"/>
        <end position="29"/>
    </location>
</feature>
<evidence type="ECO:0000313" key="7">
    <source>
        <dbReference type="EMBL" id="EAS50984.1"/>
    </source>
</evidence>
<comment type="caution">
    <text evidence="7">The sequence shown here is derived from an EMBL/GenBank/DDBJ whole genome shotgun (WGS) entry which is preliminary data.</text>
</comment>
<gene>
    <name evidence="7" type="ORF">SI859A1_01790</name>
</gene>
<evidence type="ECO:0000256" key="1">
    <source>
        <dbReference type="ARBA" id="ARBA00004651"/>
    </source>
</evidence>
<feature type="transmembrane region" description="Helical" evidence="6">
    <location>
        <begin position="41"/>
        <end position="65"/>
    </location>
</feature>
<dbReference type="HOGENOM" id="CLU_079569_3_0_5"/>
<evidence type="ECO:0000256" key="2">
    <source>
        <dbReference type="ARBA" id="ARBA00022475"/>
    </source>
</evidence>
<dbReference type="BioCyc" id="AURANTIMONAS:SI859A1_01790-MONOMER"/>
<dbReference type="EMBL" id="AAPJ01000001">
    <property type="protein sequence ID" value="EAS50984.1"/>
    <property type="molecule type" value="Genomic_DNA"/>
</dbReference>
<keyword evidence="8" id="KW-1185">Reference proteome</keyword>
<feature type="transmembrane region" description="Helical" evidence="6">
    <location>
        <begin position="113"/>
        <end position="137"/>
    </location>
</feature>
<keyword evidence="3 6" id="KW-0812">Transmembrane</keyword>
<comment type="subcellular location">
    <subcellularLocation>
        <location evidence="1">Cell membrane</location>
        <topology evidence="1">Multi-pass membrane protein</topology>
    </subcellularLocation>
</comment>
<dbReference type="AlphaFoldDB" id="Q1YNP7"/>
<evidence type="ECO:0000256" key="4">
    <source>
        <dbReference type="ARBA" id="ARBA00022989"/>
    </source>
</evidence>
<feature type="transmembrane region" description="Helical" evidence="6">
    <location>
        <begin position="143"/>
        <end position="163"/>
    </location>
</feature>
<dbReference type="OrthoDB" id="7346064at2"/>
<keyword evidence="2" id="KW-1003">Cell membrane</keyword>
<dbReference type="PANTHER" id="PTHR30086:SF19">
    <property type="entry name" value="THREONINE EFFLUX PROTEIN"/>
    <property type="match status" value="1"/>
</dbReference>
<dbReference type="Pfam" id="PF01810">
    <property type="entry name" value="LysE"/>
    <property type="match status" value="1"/>
</dbReference>
<dbReference type="PANTHER" id="PTHR30086">
    <property type="entry name" value="ARGININE EXPORTER PROTEIN ARGO"/>
    <property type="match status" value="1"/>
</dbReference>
<keyword evidence="4 6" id="KW-1133">Transmembrane helix</keyword>
<protein>
    <submittedName>
        <fullName evidence="7">Putative threonine efflux protein</fullName>
    </submittedName>
</protein>
<evidence type="ECO:0000256" key="5">
    <source>
        <dbReference type="ARBA" id="ARBA00023136"/>
    </source>
</evidence>
<organism evidence="7 8">
    <name type="scientific">Aurantimonas manganoxydans (strain ATCC BAA-1229 / DSM 21871 / SI85-9A1)</name>
    <dbReference type="NCBI Taxonomy" id="287752"/>
    <lineage>
        <taxon>Bacteria</taxon>
        <taxon>Pseudomonadati</taxon>
        <taxon>Pseudomonadota</taxon>
        <taxon>Alphaproteobacteria</taxon>
        <taxon>Hyphomicrobiales</taxon>
        <taxon>Aurantimonadaceae</taxon>
        <taxon>Aurantimonas</taxon>
    </lineage>
</organism>
<name>Q1YNP7_AURMS</name>
<proteinExistence type="predicted"/>
<keyword evidence="5 6" id="KW-0472">Membrane</keyword>
<dbReference type="GO" id="GO:0005886">
    <property type="term" value="C:plasma membrane"/>
    <property type="evidence" value="ECO:0007669"/>
    <property type="project" value="UniProtKB-SubCell"/>
</dbReference>
<reference evidence="7 8" key="1">
    <citation type="journal article" date="2008" name="Appl. Environ. Microbiol.">
        <title>Genomic insights into Mn(II) oxidation by the marine alphaproteobacterium Aurantimonas sp. strain SI85-9A1.</title>
        <authorList>
            <person name="Dick G.J."/>
            <person name="Podell S."/>
            <person name="Johnson H.A."/>
            <person name="Rivera-Espinoza Y."/>
            <person name="Bernier-Latmani R."/>
            <person name="McCarthy J.K."/>
            <person name="Torpey J.W."/>
            <person name="Clement B.G."/>
            <person name="Gaasterland T."/>
            <person name="Tebo B.M."/>
        </authorList>
    </citation>
    <scope>NUCLEOTIDE SEQUENCE [LARGE SCALE GENOMIC DNA]</scope>
    <source>
        <strain evidence="7 8">SI85-9A1</strain>
    </source>
</reference>
<evidence type="ECO:0000256" key="6">
    <source>
        <dbReference type="SAM" id="Phobius"/>
    </source>
</evidence>
<sequence>MDLVMAVGSVFAVFIPALMLPGPDFVAVVRSAMTRGSRAGLATALGVSLGLGFYAALSLIGLSAILTQYQWLTWFVRILGGAYLVFLGLRLLIKRPDPVEIAGEAPRERSALLFGFVVTLTNPKAIVLFASVFATAASGAMPLWVMVLMIGLVIASSFAWYSAVSLVMASPPIMGRFRDTRHRIERLAGVCFVAIGLKIMSDARSPVAA</sequence>
<evidence type="ECO:0000256" key="3">
    <source>
        <dbReference type="ARBA" id="ARBA00022692"/>
    </source>
</evidence>
<dbReference type="Proteomes" id="UP000000321">
    <property type="component" value="Unassembled WGS sequence"/>
</dbReference>
<feature type="transmembrane region" description="Helical" evidence="6">
    <location>
        <begin position="71"/>
        <end position="93"/>
    </location>
</feature>
<dbReference type="RefSeq" id="WP_009209630.1">
    <property type="nucleotide sequence ID" value="NZ_BBWP01000052.1"/>
</dbReference>
<dbReference type="GO" id="GO:0015171">
    <property type="term" value="F:amino acid transmembrane transporter activity"/>
    <property type="evidence" value="ECO:0007669"/>
    <property type="project" value="TreeGrafter"/>
</dbReference>